<sequence>MVTLNISITEKQANTVNKLTKQLGFANRSEFFRALLRSMTGKLTLRERVRTYPFTTPMTKNKKQIVSAFKASGKYSPSFIKDLKEGMDNSDYFK</sequence>
<dbReference type="Gene3D" id="1.10.1220.10">
    <property type="entry name" value="Met repressor-like"/>
    <property type="match status" value="1"/>
</dbReference>
<comment type="caution">
    <text evidence="2">The sequence shown here is derived from an EMBL/GenBank/DDBJ whole genome shotgun (WGS) entry which is preliminary data.</text>
</comment>
<dbReference type="AlphaFoldDB" id="A0A1F5DDM2"/>
<gene>
    <name evidence="2" type="ORF">A3J78_01030</name>
</gene>
<protein>
    <recommendedName>
        <fullName evidence="1">Ribbon-helix-helix protein CopG domain-containing protein</fullName>
    </recommendedName>
</protein>
<evidence type="ECO:0000259" key="1">
    <source>
        <dbReference type="Pfam" id="PF01402"/>
    </source>
</evidence>
<dbReference type="InterPro" id="IPR002145">
    <property type="entry name" value="CopG"/>
</dbReference>
<accession>A0A1F5DDM2</accession>
<dbReference type="GO" id="GO:0006355">
    <property type="term" value="P:regulation of DNA-templated transcription"/>
    <property type="evidence" value="ECO:0007669"/>
    <property type="project" value="InterPro"/>
</dbReference>
<dbReference type="Proteomes" id="UP000178758">
    <property type="component" value="Unassembled WGS sequence"/>
</dbReference>
<organism evidence="2 3">
    <name type="scientific">Candidatus Beckwithbacteria bacterium RBG_13_35_6</name>
    <dbReference type="NCBI Taxonomy" id="1797456"/>
    <lineage>
        <taxon>Bacteria</taxon>
        <taxon>Candidatus Beckwithiibacteriota</taxon>
    </lineage>
</organism>
<evidence type="ECO:0000313" key="3">
    <source>
        <dbReference type="Proteomes" id="UP000178758"/>
    </source>
</evidence>
<feature type="domain" description="Ribbon-helix-helix protein CopG" evidence="1">
    <location>
        <begin position="3"/>
        <end position="37"/>
    </location>
</feature>
<evidence type="ECO:0000313" key="2">
    <source>
        <dbReference type="EMBL" id="OGD53140.1"/>
    </source>
</evidence>
<dbReference type="InterPro" id="IPR013321">
    <property type="entry name" value="Arc_rbn_hlx_hlx"/>
</dbReference>
<dbReference type="EMBL" id="MEZJ01000043">
    <property type="protein sequence ID" value="OGD53140.1"/>
    <property type="molecule type" value="Genomic_DNA"/>
</dbReference>
<dbReference type="CDD" id="cd22231">
    <property type="entry name" value="RHH_NikR_HicB-like"/>
    <property type="match status" value="1"/>
</dbReference>
<dbReference type="InterPro" id="IPR010985">
    <property type="entry name" value="Ribbon_hlx_hlx"/>
</dbReference>
<reference evidence="2 3" key="1">
    <citation type="journal article" date="2016" name="Nat. Commun.">
        <title>Thousands of microbial genomes shed light on interconnected biogeochemical processes in an aquifer system.</title>
        <authorList>
            <person name="Anantharaman K."/>
            <person name="Brown C.T."/>
            <person name="Hug L.A."/>
            <person name="Sharon I."/>
            <person name="Castelle C.J."/>
            <person name="Probst A.J."/>
            <person name="Thomas B.C."/>
            <person name="Singh A."/>
            <person name="Wilkins M.J."/>
            <person name="Karaoz U."/>
            <person name="Brodie E.L."/>
            <person name="Williams K.H."/>
            <person name="Hubbard S.S."/>
            <person name="Banfield J.F."/>
        </authorList>
    </citation>
    <scope>NUCLEOTIDE SEQUENCE [LARGE SCALE GENOMIC DNA]</scope>
</reference>
<dbReference type="SUPFAM" id="SSF47598">
    <property type="entry name" value="Ribbon-helix-helix"/>
    <property type="match status" value="1"/>
</dbReference>
<dbReference type="Pfam" id="PF01402">
    <property type="entry name" value="RHH_1"/>
    <property type="match status" value="1"/>
</dbReference>
<proteinExistence type="predicted"/>
<name>A0A1F5DDM2_9BACT</name>